<dbReference type="AlphaFoldDB" id="A0A1R2B7D8"/>
<dbReference type="InterPro" id="IPR038418">
    <property type="entry name" value="6-PTP_synth/QueD_sf"/>
</dbReference>
<dbReference type="SUPFAM" id="SSF55620">
    <property type="entry name" value="Tetrahydrobiopterin biosynthesis enzymes-like"/>
    <property type="match status" value="1"/>
</dbReference>
<organism evidence="5 6">
    <name type="scientific">Stentor coeruleus</name>
    <dbReference type="NCBI Taxonomy" id="5963"/>
    <lineage>
        <taxon>Eukaryota</taxon>
        <taxon>Sar</taxon>
        <taxon>Alveolata</taxon>
        <taxon>Ciliophora</taxon>
        <taxon>Postciliodesmatophora</taxon>
        <taxon>Heterotrichea</taxon>
        <taxon>Heterotrichida</taxon>
        <taxon>Stentoridae</taxon>
        <taxon>Stentor</taxon>
    </lineage>
</organism>
<dbReference type="Pfam" id="PF01242">
    <property type="entry name" value="PTPS"/>
    <property type="match status" value="1"/>
</dbReference>
<evidence type="ECO:0000256" key="4">
    <source>
        <dbReference type="ARBA" id="ARBA00023007"/>
    </source>
</evidence>
<comment type="pathway">
    <text evidence="1">Cofactor biosynthesis; tetrahydrobiopterin biosynthesis; tetrahydrobiopterin from 7,8-dihydroneopterin triphosphate: step 1/3.</text>
</comment>
<evidence type="ECO:0000256" key="3">
    <source>
        <dbReference type="ARBA" id="ARBA00013100"/>
    </source>
</evidence>
<dbReference type="GO" id="GO:0006729">
    <property type="term" value="P:tetrahydrobiopterin biosynthetic process"/>
    <property type="evidence" value="ECO:0007669"/>
    <property type="project" value="UniProtKB-UniPathway"/>
</dbReference>
<dbReference type="EMBL" id="MPUH01000881">
    <property type="protein sequence ID" value="OMJ72681.1"/>
    <property type="molecule type" value="Genomic_DNA"/>
</dbReference>
<dbReference type="Proteomes" id="UP000187209">
    <property type="component" value="Unassembled WGS sequence"/>
</dbReference>
<dbReference type="Gene3D" id="3.30.479.10">
    <property type="entry name" value="6-pyruvoyl tetrahydropterin synthase/QueD"/>
    <property type="match status" value="1"/>
</dbReference>
<protein>
    <recommendedName>
        <fullName evidence="3">6-pyruvoyltetrahydropterin synthase</fullName>
        <ecNumber evidence="3">4.2.3.12</ecNumber>
    </recommendedName>
</protein>
<dbReference type="GO" id="GO:0003874">
    <property type="term" value="F:6-pyruvoyltetrahydropterin synthase activity"/>
    <property type="evidence" value="ECO:0007669"/>
    <property type="project" value="UniProtKB-EC"/>
</dbReference>
<comment type="similarity">
    <text evidence="2">Belongs to the PTPS family.</text>
</comment>
<accession>A0A1R2B7D8</accession>
<gene>
    <name evidence="5" type="ORF">SteCoe_28815</name>
</gene>
<keyword evidence="6" id="KW-1185">Reference proteome</keyword>
<evidence type="ECO:0000313" key="6">
    <source>
        <dbReference type="Proteomes" id="UP000187209"/>
    </source>
</evidence>
<proteinExistence type="inferred from homology"/>
<comment type="caution">
    <text evidence="5">The sequence shown here is derived from an EMBL/GenBank/DDBJ whole genome shotgun (WGS) entry which is preliminary data.</text>
</comment>
<reference evidence="5 6" key="1">
    <citation type="submission" date="2016-11" db="EMBL/GenBank/DDBJ databases">
        <title>The macronuclear genome of Stentor coeruleus: a giant cell with tiny introns.</title>
        <authorList>
            <person name="Slabodnick M."/>
            <person name="Ruby J.G."/>
            <person name="Reiff S.B."/>
            <person name="Swart E.C."/>
            <person name="Gosai S."/>
            <person name="Prabakaran S."/>
            <person name="Witkowska E."/>
            <person name="Larue G.E."/>
            <person name="Fisher S."/>
            <person name="Freeman R.M."/>
            <person name="Gunawardena J."/>
            <person name="Chu W."/>
            <person name="Stover N.A."/>
            <person name="Gregory B.D."/>
            <person name="Nowacki M."/>
            <person name="Derisi J."/>
            <person name="Roy S.W."/>
            <person name="Marshall W.F."/>
            <person name="Sood P."/>
        </authorList>
    </citation>
    <scope>NUCLEOTIDE SEQUENCE [LARGE SCALE GENOMIC DNA]</scope>
    <source>
        <strain evidence="5">WM001</strain>
    </source>
</reference>
<evidence type="ECO:0000313" key="5">
    <source>
        <dbReference type="EMBL" id="OMJ72681.1"/>
    </source>
</evidence>
<dbReference type="InterPro" id="IPR007115">
    <property type="entry name" value="6-PTP_synth/QueD"/>
</dbReference>
<name>A0A1R2B7D8_9CILI</name>
<keyword evidence="4" id="KW-0783">Tetrahydrobiopterin biosynthesis</keyword>
<dbReference type="UniPathway" id="UPA00849">
    <property type="reaction ID" value="UER00819"/>
</dbReference>
<evidence type="ECO:0000256" key="1">
    <source>
        <dbReference type="ARBA" id="ARBA00005126"/>
    </source>
</evidence>
<dbReference type="EC" id="4.2.3.12" evidence="3"/>
<evidence type="ECO:0000256" key="2">
    <source>
        <dbReference type="ARBA" id="ARBA00009164"/>
    </source>
</evidence>
<sequence length="163" mass="18550">MSQNSRIEGKSFIGHFNASHFFYGEGLREELHGHNYIMTFKLKTRTSNTLALGLISNLRILIDNLNNKVIVAGDSRSAIPVCMEESTKVLLPDGTFYEFPKKDCYLIAGPSSSAECISKHAFDQVKDVLNEDWIKATVIISEIYEQQDAIFRVKRWNDENRTS</sequence>